<dbReference type="STRING" id="431595.K3WTQ1"/>
<dbReference type="Pfam" id="PF00198">
    <property type="entry name" value="2-oxoacid_dh"/>
    <property type="match status" value="1"/>
</dbReference>
<feature type="compositionally biased region" description="Low complexity" evidence="3">
    <location>
        <begin position="9"/>
        <end position="22"/>
    </location>
</feature>
<dbReference type="InterPro" id="IPR001849">
    <property type="entry name" value="PH_domain"/>
</dbReference>
<dbReference type="PROSITE" id="PS50848">
    <property type="entry name" value="START"/>
    <property type="match status" value="2"/>
</dbReference>
<dbReference type="SUPFAM" id="SSF55961">
    <property type="entry name" value="Bet v1-like"/>
    <property type="match status" value="2"/>
</dbReference>
<evidence type="ECO:0000313" key="6">
    <source>
        <dbReference type="EnsemblProtists" id="PYU1_T008347"/>
    </source>
</evidence>
<dbReference type="Pfam" id="PF01852">
    <property type="entry name" value="START"/>
    <property type="match status" value="2"/>
</dbReference>
<feature type="compositionally biased region" description="Low complexity" evidence="3">
    <location>
        <begin position="128"/>
        <end position="158"/>
    </location>
</feature>
<dbReference type="SMART" id="SM00233">
    <property type="entry name" value="PH"/>
    <property type="match status" value="1"/>
</dbReference>
<reference evidence="6" key="3">
    <citation type="submission" date="2015-02" db="UniProtKB">
        <authorList>
            <consortium name="EnsemblProtists"/>
        </authorList>
    </citation>
    <scope>IDENTIFICATION</scope>
    <source>
        <strain evidence="6">DAOM BR144</strain>
    </source>
</reference>
<keyword evidence="7" id="KW-1185">Reference proteome</keyword>
<dbReference type="InterPro" id="IPR001078">
    <property type="entry name" value="2-oxoacid_DH_actylTfrase"/>
</dbReference>
<feature type="region of interest" description="Disordered" evidence="3">
    <location>
        <begin position="393"/>
        <end position="415"/>
    </location>
</feature>
<dbReference type="GO" id="GO:0016746">
    <property type="term" value="F:acyltransferase activity"/>
    <property type="evidence" value="ECO:0007669"/>
    <property type="project" value="InterPro"/>
</dbReference>
<dbReference type="OMA" id="CNLAHWR"/>
<dbReference type="GO" id="GO:0008289">
    <property type="term" value="F:lipid binding"/>
    <property type="evidence" value="ECO:0007669"/>
    <property type="project" value="InterPro"/>
</dbReference>
<dbReference type="GO" id="GO:0005783">
    <property type="term" value="C:endoplasmic reticulum"/>
    <property type="evidence" value="ECO:0007669"/>
    <property type="project" value="UniProtKB-SubCell"/>
</dbReference>
<organism evidence="6 7">
    <name type="scientific">Globisporangium ultimum (strain ATCC 200006 / CBS 805.95 / DAOM BR144)</name>
    <name type="common">Pythium ultimum</name>
    <dbReference type="NCBI Taxonomy" id="431595"/>
    <lineage>
        <taxon>Eukaryota</taxon>
        <taxon>Sar</taxon>
        <taxon>Stramenopiles</taxon>
        <taxon>Oomycota</taxon>
        <taxon>Peronosporomycetes</taxon>
        <taxon>Pythiales</taxon>
        <taxon>Pythiaceae</taxon>
        <taxon>Globisporangium</taxon>
    </lineage>
</organism>
<evidence type="ECO:0000256" key="2">
    <source>
        <dbReference type="ARBA" id="ARBA00022824"/>
    </source>
</evidence>
<keyword evidence="2" id="KW-0256">Endoplasmic reticulum</keyword>
<dbReference type="InParanoid" id="K3WTQ1"/>
<dbReference type="Gene3D" id="2.30.29.30">
    <property type="entry name" value="Pleckstrin-homology domain (PH domain)/Phosphotyrosine-binding domain (PTB)"/>
    <property type="match status" value="1"/>
</dbReference>
<feature type="compositionally biased region" description="Low complexity" evidence="3">
    <location>
        <begin position="679"/>
        <end position="706"/>
    </location>
</feature>
<comment type="subcellular location">
    <subcellularLocation>
        <location evidence="1">Endoplasmic reticulum</location>
    </subcellularLocation>
</comment>
<sequence>MAPSESGTSSGSDPAAAAVAPSSRPALLRKSGHLYKRSGVVRSWKPRFFSLEGTVLYYFKREGDAQPKGIVVLTGCHVTRTHDKKFYSFRIAHPHTSKVYDLAATLQSRTQDWIDALEHAAQLMIPSSSSAPSMTSLARSTSASSISSDSGSRTRASTMGMRPSLSSGSFDAMDLETIRVDDVTPPQQHKDRLEALMGEFVHQARDDAAGWKFQIEHRDVKAFVRTASKLGAFKGVGVINAHPYKVLQLILDISKRHLFDPQLLTKQRVHVYDQHTFVDHLVYKAVFPAAPRDFLNITHWRVLNDGSMLVVAASILDDDREGMALCPKQEPKIVRASAILGGFLLVPNADYTSVTATYILKADVKSGIPQAMQTKLFVKQAFVIDGIRKALDDEDDHEHDGQDQEDESALRKSSAYPRVTNKTHFALSVTDAEKIPLDGFEENADVETPERSLKKTKSTSRMEKHPHSEYGAPSVPAEYEELVDKALARMHEELREDDADSWQFHSEKHDIKSFIKVDGSLTSSKGVGFLPFPRLAFGGSLAKLDAHTHIDYFEYKPVFVVAGRDFCNLAHWRVLPNGTIVIVAQSIEDLALCPLKEPKVVRGDIHIACWQIVPNADYSGAHVTFMVKTDLKGSIPTRITRKVAAEQPFILMRITELLKKKTSFADVAALGPLKNVGRGSAHTTSSHTKAKTTTTGSSKTRTSAAASKEEPEAEKQASPSSKTAKAAEEHTGGKMTAGHEVKKRAAPNNKNTPQVLATYAFQFVVALLALKSVALPGSLHYLVVLALVGWFALQVYLGPSNMPPRRKLMIASFGPPDSGMILGTLEIDVSKTQTYMAAKRQATGDHITITHIVLRALGVALSMAPGVNGHIVFGNYYPAPTVDISCLVAVDGGKDLGVSRLSSCDTMDLHAICAKLRKDASKLRSGNDQEHKDRNQLLNLLPTYVIRPVTNLIGWLGGAVGIRIKPVGVEKYMFGACMVTSVGMMGLDLAFAPLTPYAQTPMLVTVGSIKDKAVVVDGAVVVRPILTITTTIDHRYVDGSEAARMANYVKQYVEDPALLEPVQ</sequence>
<dbReference type="SUPFAM" id="SSF50729">
    <property type="entry name" value="PH domain-like"/>
    <property type="match status" value="1"/>
</dbReference>
<evidence type="ECO:0000256" key="3">
    <source>
        <dbReference type="SAM" id="MobiDB-lite"/>
    </source>
</evidence>
<dbReference type="PANTHER" id="PTHR19308">
    <property type="entry name" value="PHOSPHATIDYLCHOLINE TRANSFER PROTEIN"/>
    <property type="match status" value="1"/>
</dbReference>
<dbReference type="SUPFAM" id="SSF52777">
    <property type="entry name" value="CoA-dependent acyltransferases"/>
    <property type="match status" value="1"/>
</dbReference>
<dbReference type="AlphaFoldDB" id="K3WTQ1"/>
<feature type="compositionally biased region" description="Acidic residues" evidence="3">
    <location>
        <begin position="393"/>
        <end position="407"/>
    </location>
</feature>
<accession>K3WTQ1</accession>
<dbReference type="eggNOG" id="KOG4270">
    <property type="taxonomic scope" value="Eukaryota"/>
</dbReference>
<dbReference type="CDD" id="cd00177">
    <property type="entry name" value="START"/>
    <property type="match status" value="2"/>
</dbReference>
<dbReference type="Proteomes" id="UP000019132">
    <property type="component" value="Unassembled WGS sequence"/>
</dbReference>
<dbReference type="Gene3D" id="3.30.530.20">
    <property type="match status" value="2"/>
</dbReference>
<dbReference type="PANTHER" id="PTHR19308:SF14">
    <property type="entry name" value="START DOMAIN-CONTAINING PROTEIN"/>
    <property type="match status" value="1"/>
</dbReference>
<dbReference type="InterPro" id="IPR002913">
    <property type="entry name" value="START_lipid-bd_dom"/>
</dbReference>
<evidence type="ECO:0008006" key="8">
    <source>
        <dbReference type="Google" id="ProtNLM"/>
    </source>
</evidence>
<reference evidence="7" key="2">
    <citation type="submission" date="2010-04" db="EMBL/GenBank/DDBJ databases">
        <authorList>
            <person name="Buell R."/>
            <person name="Hamilton J."/>
            <person name="Hostetler J."/>
        </authorList>
    </citation>
    <scope>NUCLEOTIDE SEQUENCE [LARGE SCALE GENOMIC DNA]</scope>
    <source>
        <strain evidence="7">DAOM:BR144</strain>
    </source>
</reference>
<feature type="compositionally biased region" description="Basic and acidic residues" evidence="3">
    <location>
        <begin position="725"/>
        <end position="740"/>
    </location>
</feature>
<dbReference type="Gene3D" id="3.30.559.10">
    <property type="entry name" value="Chloramphenicol acetyltransferase-like domain"/>
    <property type="match status" value="1"/>
</dbReference>
<evidence type="ECO:0000259" key="4">
    <source>
        <dbReference type="PROSITE" id="PS50003"/>
    </source>
</evidence>
<dbReference type="InterPro" id="IPR023393">
    <property type="entry name" value="START-like_dom_sf"/>
</dbReference>
<feature type="domain" description="START" evidence="5">
    <location>
        <begin position="197"/>
        <end position="382"/>
    </location>
</feature>
<dbReference type="EMBL" id="GL376613">
    <property type="status" value="NOT_ANNOTATED_CDS"/>
    <property type="molecule type" value="Genomic_DNA"/>
</dbReference>
<feature type="region of interest" description="Disordered" evidence="3">
    <location>
        <begin position="128"/>
        <end position="169"/>
    </location>
</feature>
<proteinExistence type="predicted"/>
<dbReference type="SMART" id="SM00234">
    <property type="entry name" value="START"/>
    <property type="match status" value="1"/>
</dbReference>
<dbReference type="eggNOG" id="KOG0559">
    <property type="taxonomic scope" value="Eukaryota"/>
</dbReference>
<protein>
    <recommendedName>
        <fullName evidence="8">START domain-containing protein</fullName>
    </recommendedName>
</protein>
<name>K3WTQ1_GLOUD</name>
<evidence type="ECO:0000259" key="5">
    <source>
        <dbReference type="PROSITE" id="PS50848"/>
    </source>
</evidence>
<dbReference type="VEuPathDB" id="FungiDB:PYU1_G008331"/>
<dbReference type="EnsemblProtists" id="PYU1_T008347">
    <property type="protein sequence ID" value="PYU1_T008347"/>
    <property type="gene ID" value="PYU1_G008331"/>
</dbReference>
<dbReference type="InterPro" id="IPR011993">
    <property type="entry name" value="PH-like_dom_sf"/>
</dbReference>
<dbReference type="HOGENOM" id="CLU_010801_0_0_1"/>
<dbReference type="Pfam" id="PF00169">
    <property type="entry name" value="PH"/>
    <property type="match status" value="1"/>
</dbReference>
<feature type="domain" description="START" evidence="5">
    <location>
        <begin position="560"/>
        <end position="643"/>
    </location>
</feature>
<feature type="region of interest" description="Disordered" evidence="3">
    <location>
        <begin position="1"/>
        <end position="22"/>
    </location>
</feature>
<reference evidence="7" key="1">
    <citation type="journal article" date="2010" name="Genome Biol.">
        <title>Genome sequence of the necrotrophic plant pathogen Pythium ultimum reveals original pathogenicity mechanisms and effector repertoire.</title>
        <authorList>
            <person name="Levesque C.A."/>
            <person name="Brouwer H."/>
            <person name="Cano L."/>
            <person name="Hamilton J.P."/>
            <person name="Holt C."/>
            <person name="Huitema E."/>
            <person name="Raffaele S."/>
            <person name="Robideau G.P."/>
            <person name="Thines M."/>
            <person name="Win J."/>
            <person name="Zerillo M.M."/>
            <person name="Beakes G.W."/>
            <person name="Boore J.L."/>
            <person name="Busam D."/>
            <person name="Dumas B."/>
            <person name="Ferriera S."/>
            <person name="Fuerstenberg S.I."/>
            <person name="Gachon C.M."/>
            <person name="Gaulin E."/>
            <person name="Govers F."/>
            <person name="Grenville-Briggs L."/>
            <person name="Horner N."/>
            <person name="Hostetler J."/>
            <person name="Jiang R.H."/>
            <person name="Johnson J."/>
            <person name="Krajaejun T."/>
            <person name="Lin H."/>
            <person name="Meijer H.J."/>
            <person name="Moore B."/>
            <person name="Morris P."/>
            <person name="Phuntmart V."/>
            <person name="Puiu D."/>
            <person name="Shetty J."/>
            <person name="Stajich J.E."/>
            <person name="Tripathy S."/>
            <person name="Wawra S."/>
            <person name="van West P."/>
            <person name="Whitty B.R."/>
            <person name="Coutinho P.M."/>
            <person name="Henrissat B."/>
            <person name="Martin F."/>
            <person name="Thomas P.D."/>
            <person name="Tyler B.M."/>
            <person name="De Vries R.P."/>
            <person name="Kamoun S."/>
            <person name="Yandell M."/>
            <person name="Tisserat N."/>
            <person name="Buell C.R."/>
        </authorList>
    </citation>
    <scope>NUCLEOTIDE SEQUENCE</scope>
    <source>
        <strain evidence="7">DAOM:BR144</strain>
    </source>
</reference>
<evidence type="ECO:0000313" key="7">
    <source>
        <dbReference type="Proteomes" id="UP000019132"/>
    </source>
</evidence>
<feature type="region of interest" description="Disordered" evidence="3">
    <location>
        <begin position="675"/>
        <end position="749"/>
    </location>
</feature>
<dbReference type="PROSITE" id="PS50003">
    <property type="entry name" value="PH_DOMAIN"/>
    <property type="match status" value="1"/>
</dbReference>
<dbReference type="InterPro" id="IPR051213">
    <property type="entry name" value="START_lipid_transfer"/>
</dbReference>
<dbReference type="InterPro" id="IPR023213">
    <property type="entry name" value="CAT-like_dom_sf"/>
</dbReference>
<feature type="region of interest" description="Disordered" evidence="3">
    <location>
        <begin position="440"/>
        <end position="473"/>
    </location>
</feature>
<evidence type="ECO:0000256" key="1">
    <source>
        <dbReference type="ARBA" id="ARBA00004240"/>
    </source>
</evidence>
<feature type="domain" description="PH" evidence="4">
    <location>
        <begin position="27"/>
        <end position="122"/>
    </location>
</feature>